<gene>
    <name evidence="1" type="ORF">IFK94_00965</name>
</gene>
<dbReference type="PANTHER" id="PTHR34374">
    <property type="entry name" value="LARGE RIBOSOMAL RNA SUBUNIT ACCUMULATION PROTEIN YCED HOMOLOG 1, CHLOROPLASTIC"/>
    <property type="match status" value="1"/>
</dbReference>
<accession>A0A8J7CBT7</accession>
<dbReference type="PANTHER" id="PTHR34374:SF1">
    <property type="entry name" value="LARGE RIBOSOMAL RNA SUBUNIT ACCUMULATION PROTEIN YCED HOMOLOG 1, CHLOROPLASTIC"/>
    <property type="match status" value="1"/>
</dbReference>
<proteinExistence type="predicted"/>
<protein>
    <submittedName>
        <fullName evidence="1">DUF177 domain-containing protein</fullName>
    </submittedName>
</protein>
<name>A0A8J7CBT7_9BACT</name>
<dbReference type="AlphaFoldDB" id="A0A8J7CBT7"/>
<sequence>MDTNLDLPELEGPSGEPLQVRSNTLVAKVVKSSKGAEIKGRLDAVVQVVCSRCLEGMEETVQAGFSLLAVPETAEGEAAEVVDDPEEEGYRESLLTVTDGRLDLAAVAQEQIYLNLSRKPICSRECRGLCTGCGVNRNNAECSCDQEEIDPRLAPLLKFRKN</sequence>
<reference evidence="1 2" key="1">
    <citation type="submission" date="2020-08" db="EMBL/GenBank/DDBJ databases">
        <title>Acidobacteriota in marine sediments use diverse sulfur dissimilation pathways.</title>
        <authorList>
            <person name="Wasmund K."/>
        </authorList>
    </citation>
    <scope>NUCLEOTIDE SEQUENCE [LARGE SCALE GENOMIC DNA]</scope>
    <source>
        <strain evidence="1">MAG AM4</strain>
    </source>
</reference>
<dbReference type="Pfam" id="PF02620">
    <property type="entry name" value="YceD"/>
    <property type="match status" value="1"/>
</dbReference>
<organism evidence="1 2">
    <name type="scientific">Candidatus Polarisedimenticola svalbardensis</name>
    <dbReference type="NCBI Taxonomy" id="2886004"/>
    <lineage>
        <taxon>Bacteria</taxon>
        <taxon>Pseudomonadati</taxon>
        <taxon>Acidobacteriota</taxon>
        <taxon>Candidatus Polarisedimenticolia</taxon>
        <taxon>Candidatus Polarisedimenticolales</taxon>
        <taxon>Candidatus Polarisedimenticolaceae</taxon>
        <taxon>Candidatus Polarisedimenticola</taxon>
    </lineage>
</organism>
<dbReference type="InterPro" id="IPR003772">
    <property type="entry name" value="YceD"/>
</dbReference>
<evidence type="ECO:0000313" key="1">
    <source>
        <dbReference type="EMBL" id="MBD3866672.1"/>
    </source>
</evidence>
<dbReference type="EMBL" id="JACXWD010000002">
    <property type="protein sequence ID" value="MBD3866672.1"/>
    <property type="molecule type" value="Genomic_DNA"/>
</dbReference>
<dbReference type="Proteomes" id="UP000648239">
    <property type="component" value="Unassembled WGS sequence"/>
</dbReference>
<comment type="caution">
    <text evidence="1">The sequence shown here is derived from an EMBL/GenBank/DDBJ whole genome shotgun (WGS) entry which is preliminary data.</text>
</comment>
<evidence type="ECO:0000313" key="2">
    <source>
        <dbReference type="Proteomes" id="UP000648239"/>
    </source>
</evidence>